<organism evidence="2 3">
    <name type="scientific">Microcystis panniformis FACHB-1757</name>
    <dbReference type="NCBI Taxonomy" id="1638788"/>
    <lineage>
        <taxon>Bacteria</taxon>
        <taxon>Bacillati</taxon>
        <taxon>Cyanobacteriota</taxon>
        <taxon>Cyanophyceae</taxon>
        <taxon>Oscillatoriophycideae</taxon>
        <taxon>Chroococcales</taxon>
        <taxon>Microcystaceae</taxon>
        <taxon>Microcystis</taxon>
    </lineage>
</organism>
<evidence type="ECO:0000313" key="2">
    <source>
        <dbReference type="EMBL" id="AKV67495.1"/>
    </source>
</evidence>
<dbReference type="GO" id="GO:0003677">
    <property type="term" value="F:DNA binding"/>
    <property type="evidence" value="ECO:0007669"/>
    <property type="project" value="InterPro"/>
</dbReference>
<feature type="domain" description="Transposase IS4-like" evidence="1">
    <location>
        <begin position="12"/>
        <end position="165"/>
    </location>
</feature>
<dbReference type="Proteomes" id="UP000068167">
    <property type="component" value="Chromosome"/>
</dbReference>
<dbReference type="InterPro" id="IPR047647">
    <property type="entry name" value="ISAs1_transpos"/>
</dbReference>
<dbReference type="NCBIfam" id="NF033564">
    <property type="entry name" value="transpos_ISAs1"/>
    <property type="match status" value="1"/>
</dbReference>
<gene>
    <name evidence="2" type="ORF">VL20_2400</name>
</gene>
<dbReference type="KEGG" id="mpk:VL20_2400"/>
<dbReference type="EMBL" id="CP011339">
    <property type="protein sequence ID" value="AKV67495.1"/>
    <property type="molecule type" value="Genomic_DNA"/>
</dbReference>
<dbReference type="GO" id="GO:0004803">
    <property type="term" value="F:transposase activity"/>
    <property type="evidence" value="ECO:0007669"/>
    <property type="project" value="InterPro"/>
</dbReference>
<protein>
    <submittedName>
        <fullName evidence="2">Mobile element protein</fullName>
    </submittedName>
</protein>
<keyword evidence="3" id="KW-1185">Reference proteome</keyword>
<dbReference type="PATRIC" id="fig|1638788.3.peg.2411"/>
<sequence length="168" mass="18987">MKLPPCRSEVQLLNLKGAIVTLDAMGTQTEIAQQIKSGGGDDVLALKGNQGKLFQQVEGWFDQAIAGDWQGIEYSYHEKVESGHHRIETRQIWVVPVSQLPPLHRQSLWPGLTTVVMVRSVRQLWNKTTTEIRFFISSLAADAQKHAEVIRGHWSIENSLHWVLDVIL</sequence>
<proteinExistence type="predicted"/>
<evidence type="ECO:0000313" key="3">
    <source>
        <dbReference type="Proteomes" id="UP000068167"/>
    </source>
</evidence>
<reference evidence="2 3" key="1">
    <citation type="journal article" date="2016" name="Stand. Genomic Sci.">
        <title>Complete genome sequence and genomic characterization of Microcystis panniformis FACHB 1757 by third-generation sequencing.</title>
        <authorList>
            <person name="Zhang J.Y."/>
            <person name="Guan R."/>
            <person name="Zhang H.J."/>
            <person name="Li H."/>
            <person name="Xiao P."/>
            <person name="Yu G.L."/>
            <person name="Du L."/>
            <person name="Cao D.M."/>
            <person name="Zhu B.C."/>
            <person name="Li R.H."/>
            <person name="Lu Z.H."/>
        </authorList>
    </citation>
    <scope>NUCLEOTIDE SEQUENCE [LARGE SCALE GENOMIC DNA]</scope>
    <source>
        <strain evidence="2 3">FACHB-1757</strain>
    </source>
</reference>
<name>A0A0K1S0B0_9CHRO</name>
<dbReference type="PANTHER" id="PTHR30298">
    <property type="entry name" value="H REPEAT-ASSOCIATED PREDICTED TRANSPOSASE"/>
    <property type="match status" value="1"/>
</dbReference>
<dbReference type="Pfam" id="PF01609">
    <property type="entry name" value="DDE_Tnp_1"/>
    <property type="match status" value="1"/>
</dbReference>
<accession>A0A0K1S0B0</accession>
<dbReference type="InterPro" id="IPR051698">
    <property type="entry name" value="Transposase_11-like"/>
</dbReference>
<dbReference type="InterPro" id="IPR002559">
    <property type="entry name" value="Transposase_11"/>
</dbReference>
<dbReference type="PANTHER" id="PTHR30298:SF0">
    <property type="entry name" value="PROTEIN YBFL-RELATED"/>
    <property type="match status" value="1"/>
</dbReference>
<dbReference type="RefSeq" id="WP_052276384.1">
    <property type="nucleotide sequence ID" value="NZ_CP011339.1"/>
</dbReference>
<evidence type="ECO:0000259" key="1">
    <source>
        <dbReference type="Pfam" id="PF01609"/>
    </source>
</evidence>
<dbReference type="GO" id="GO:0006313">
    <property type="term" value="P:DNA transposition"/>
    <property type="evidence" value="ECO:0007669"/>
    <property type="project" value="InterPro"/>
</dbReference>
<dbReference type="AlphaFoldDB" id="A0A0K1S0B0"/>